<name>A0A0R3E9P9_9BRAD</name>
<evidence type="ECO:0000313" key="1">
    <source>
        <dbReference type="EMBL" id="KRQ16338.1"/>
    </source>
</evidence>
<gene>
    <name evidence="1" type="ORF">AOQ71_05035</name>
</gene>
<dbReference type="Proteomes" id="UP000051936">
    <property type="component" value="Unassembled WGS sequence"/>
</dbReference>
<proteinExistence type="predicted"/>
<dbReference type="EMBL" id="LJYG01000026">
    <property type="protein sequence ID" value="KRQ16338.1"/>
    <property type="molecule type" value="Genomic_DNA"/>
</dbReference>
<evidence type="ECO:0000313" key="2">
    <source>
        <dbReference type="Proteomes" id="UP000051936"/>
    </source>
</evidence>
<comment type="caution">
    <text evidence="1">The sequence shown here is derived from an EMBL/GenBank/DDBJ whole genome shotgun (WGS) entry which is preliminary data.</text>
</comment>
<keyword evidence="2" id="KW-1185">Reference proteome</keyword>
<dbReference type="RefSeq" id="WP_162268320.1">
    <property type="nucleotide sequence ID" value="NZ_LJYG01000026.1"/>
</dbReference>
<dbReference type="AlphaFoldDB" id="A0A0R3E9P9"/>
<organism evidence="1 2">
    <name type="scientific">Bradyrhizobium manausense</name>
    <dbReference type="NCBI Taxonomy" id="989370"/>
    <lineage>
        <taxon>Bacteria</taxon>
        <taxon>Pseudomonadati</taxon>
        <taxon>Pseudomonadota</taxon>
        <taxon>Alphaproteobacteria</taxon>
        <taxon>Hyphomicrobiales</taxon>
        <taxon>Nitrobacteraceae</taxon>
        <taxon>Bradyrhizobium</taxon>
    </lineage>
</organism>
<protein>
    <submittedName>
        <fullName evidence="1">Uncharacterized protein</fullName>
    </submittedName>
</protein>
<reference evidence="1 2" key="1">
    <citation type="submission" date="2015-09" db="EMBL/GenBank/DDBJ databases">
        <title>Draft Genome Sequence of Bradyrhizobium manausense Strain BR 3351T, a Novel Symbiotic Nitrogen-Fixing Alphaproteobacterium Isolated from Brazilian Amazon Rain Forest.</title>
        <authorList>
            <person name="De Araujo J.L."/>
            <person name="Zilli J.E."/>
        </authorList>
    </citation>
    <scope>NUCLEOTIDE SEQUENCE [LARGE SCALE GENOMIC DNA]</scope>
    <source>
        <strain evidence="1 2">BR3351</strain>
    </source>
</reference>
<accession>A0A0R3E9P9</accession>
<sequence>MIAGRPIAFGSIILWVVEENIGYLLERGASGLAVADYRLSTKSISTSLFVESLPNFRPELITAAA</sequence>